<dbReference type="Proteomes" id="UP000054558">
    <property type="component" value="Unassembled WGS sequence"/>
</dbReference>
<dbReference type="EMBL" id="DF237058">
    <property type="protein sequence ID" value="GAQ82362.1"/>
    <property type="molecule type" value="Genomic_DNA"/>
</dbReference>
<dbReference type="AlphaFoldDB" id="A0A1Y1HX58"/>
<name>A0A1Y1HX58_KLENI</name>
<organism evidence="2 3">
    <name type="scientific">Klebsormidium nitens</name>
    <name type="common">Green alga</name>
    <name type="synonym">Ulothrix nitens</name>
    <dbReference type="NCBI Taxonomy" id="105231"/>
    <lineage>
        <taxon>Eukaryota</taxon>
        <taxon>Viridiplantae</taxon>
        <taxon>Streptophyta</taxon>
        <taxon>Klebsormidiophyceae</taxon>
        <taxon>Klebsormidiales</taxon>
        <taxon>Klebsormidiaceae</taxon>
        <taxon>Klebsormidium</taxon>
    </lineage>
</organism>
<feature type="chain" id="PRO_5013367619" evidence="1">
    <location>
        <begin position="29"/>
        <end position="218"/>
    </location>
</feature>
<evidence type="ECO:0000313" key="2">
    <source>
        <dbReference type="EMBL" id="GAQ82362.1"/>
    </source>
</evidence>
<gene>
    <name evidence="2" type="ORF">KFL_001090110</name>
</gene>
<sequence length="218" mass="23101">MAPADRSASSILWAAVLVACCILPCAHASCSAARASRKLLQLDPSVCPYELGFTPCFSADGSSLNCVLDGCDGHVSIPGSPANQPQGVRDAGNVLVTFFTAIGNNDYALYTTAVERGATYHPDIINRPPVLADGQTERVFDELRAALQIPAGSDYRSIFKVTDAGIALSRGVVVGVGLQADYPSVNPTLTFYFDVRVTSATLPGFQIVDFYFTPFGAR</sequence>
<keyword evidence="3" id="KW-1185">Reference proteome</keyword>
<reference evidence="2 3" key="1">
    <citation type="journal article" date="2014" name="Nat. Commun.">
        <title>Klebsormidium flaccidum genome reveals primary factors for plant terrestrial adaptation.</title>
        <authorList>
            <person name="Hori K."/>
            <person name="Maruyama F."/>
            <person name="Fujisawa T."/>
            <person name="Togashi T."/>
            <person name="Yamamoto N."/>
            <person name="Seo M."/>
            <person name="Sato S."/>
            <person name="Yamada T."/>
            <person name="Mori H."/>
            <person name="Tajima N."/>
            <person name="Moriyama T."/>
            <person name="Ikeuchi M."/>
            <person name="Watanabe M."/>
            <person name="Wada H."/>
            <person name="Kobayashi K."/>
            <person name="Saito M."/>
            <person name="Masuda T."/>
            <person name="Sasaki-Sekimoto Y."/>
            <person name="Mashiguchi K."/>
            <person name="Awai K."/>
            <person name="Shimojima M."/>
            <person name="Masuda S."/>
            <person name="Iwai M."/>
            <person name="Nobusawa T."/>
            <person name="Narise T."/>
            <person name="Kondo S."/>
            <person name="Saito H."/>
            <person name="Sato R."/>
            <person name="Murakawa M."/>
            <person name="Ihara Y."/>
            <person name="Oshima-Yamada Y."/>
            <person name="Ohtaka K."/>
            <person name="Satoh M."/>
            <person name="Sonobe K."/>
            <person name="Ishii M."/>
            <person name="Ohtani R."/>
            <person name="Kanamori-Sato M."/>
            <person name="Honoki R."/>
            <person name="Miyazaki D."/>
            <person name="Mochizuki H."/>
            <person name="Umetsu J."/>
            <person name="Higashi K."/>
            <person name="Shibata D."/>
            <person name="Kamiya Y."/>
            <person name="Sato N."/>
            <person name="Nakamura Y."/>
            <person name="Tabata S."/>
            <person name="Ida S."/>
            <person name="Kurokawa K."/>
            <person name="Ohta H."/>
        </authorList>
    </citation>
    <scope>NUCLEOTIDE SEQUENCE [LARGE SCALE GENOMIC DNA]</scope>
    <source>
        <strain evidence="2 3">NIES-2285</strain>
    </source>
</reference>
<evidence type="ECO:0000313" key="3">
    <source>
        <dbReference type="Proteomes" id="UP000054558"/>
    </source>
</evidence>
<keyword evidence="1" id="KW-0732">Signal</keyword>
<evidence type="ECO:0000256" key="1">
    <source>
        <dbReference type="SAM" id="SignalP"/>
    </source>
</evidence>
<protein>
    <submittedName>
        <fullName evidence="2">Uncharacterized protein</fullName>
    </submittedName>
</protein>
<feature type="signal peptide" evidence="1">
    <location>
        <begin position="1"/>
        <end position="28"/>
    </location>
</feature>
<accession>A0A1Y1HX58</accession>
<dbReference type="PROSITE" id="PS51257">
    <property type="entry name" value="PROKAR_LIPOPROTEIN"/>
    <property type="match status" value="1"/>
</dbReference>
<proteinExistence type="predicted"/>